<sequence length="396" mass="43579">MKMKLMSLICTLVVLAALIGPAMADEDIRNYPSNPYTKEELDEIISKTQPTKPELFDEFQKNENILMLYGEIPEKEMGLDSYEWWLNISSIADEMTKDENISDYFEKGLILRYGPYCDGYISFVVDEKFKNDIKQEDLDNINKIVNKYASSKGIQNIPVAISVGQPIEFIAENVSEENNSMNIVARALNYYTDKTRPVIGGTRVATQMYGGTSGFAAKNQTNSSRIGIVTVAHLTNFSNAMSVYQPTVSSSNKIGVTTGVRQDIDAMFVPCSNVQAKIHTGNNFLVSVKGSSGLSSGMALYRSGINTGDTSGTYAGYAYYNQNIFNNTVSRLDVMVQNNHSQPGDSGGPVYTTVNGRTYICGITCAYKQEASGRIVTLFASSEEIRSKLGVVPLTM</sequence>
<name>A0AAE4MIX6_9EURY</name>
<dbReference type="Proteomes" id="UP001271789">
    <property type="component" value="Unassembled WGS sequence"/>
</dbReference>
<gene>
    <name evidence="1" type="ORF">MsAg5_12750</name>
</gene>
<dbReference type="SUPFAM" id="SSF50494">
    <property type="entry name" value="Trypsin-like serine proteases"/>
    <property type="match status" value="1"/>
</dbReference>
<dbReference type="InterPro" id="IPR043504">
    <property type="entry name" value="Peptidase_S1_PA_chymotrypsin"/>
</dbReference>
<dbReference type="AlphaFoldDB" id="A0AAE4MIX6"/>
<organism evidence="1 2">
    <name type="scientific">Methanolapillus africanus</name>
    <dbReference type="NCBI Taxonomy" id="3028297"/>
    <lineage>
        <taxon>Archaea</taxon>
        <taxon>Methanobacteriati</taxon>
        <taxon>Methanobacteriota</taxon>
        <taxon>Stenosarchaea group</taxon>
        <taxon>Methanomicrobia</taxon>
        <taxon>Methanosarcinales</taxon>
        <taxon>Methanosarcinaceae</taxon>
        <taxon>Methanolapillus</taxon>
    </lineage>
</organism>
<keyword evidence="2" id="KW-1185">Reference proteome</keyword>
<evidence type="ECO:0000313" key="2">
    <source>
        <dbReference type="Proteomes" id="UP001271789"/>
    </source>
</evidence>
<dbReference type="Gene3D" id="2.40.10.10">
    <property type="entry name" value="Trypsin-like serine proteases"/>
    <property type="match status" value="2"/>
</dbReference>
<evidence type="ECO:0008006" key="3">
    <source>
        <dbReference type="Google" id="ProtNLM"/>
    </source>
</evidence>
<reference evidence="1" key="1">
    <citation type="submission" date="2023-06" db="EMBL/GenBank/DDBJ databases">
        <title>Genome sequence of Methanosarcinaceae archaeon Ag5.</title>
        <authorList>
            <person name="Protasov E."/>
            <person name="Platt K."/>
            <person name="Poehlein A."/>
            <person name="Daniel R."/>
            <person name="Brune A."/>
        </authorList>
    </citation>
    <scope>NUCLEOTIDE SEQUENCE</scope>
    <source>
        <strain evidence="1">Ag5</strain>
    </source>
</reference>
<comment type="caution">
    <text evidence="1">The sequence shown here is derived from an EMBL/GenBank/DDBJ whole genome shotgun (WGS) entry which is preliminary data.</text>
</comment>
<dbReference type="RefSeq" id="WP_338099824.1">
    <property type="nucleotide sequence ID" value="NZ_JAWDKD010000019.1"/>
</dbReference>
<protein>
    <recommendedName>
        <fullName evidence="3">Peptidase S1 domain-containing protein</fullName>
    </recommendedName>
</protein>
<dbReference type="EMBL" id="JAWDKD010000019">
    <property type="protein sequence ID" value="MDV0447387.1"/>
    <property type="molecule type" value="Genomic_DNA"/>
</dbReference>
<proteinExistence type="predicted"/>
<accession>A0AAE4MIX6</accession>
<dbReference type="InterPro" id="IPR009003">
    <property type="entry name" value="Peptidase_S1_PA"/>
</dbReference>
<evidence type="ECO:0000313" key="1">
    <source>
        <dbReference type="EMBL" id="MDV0447387.1"/>
    </source>
</evidence>